<name>A0A7J9CXH8_GOSGO</name>
<organism evidence="1 2">
    <name type="scientific">Gossypium gossypioides</name>
    <name type="common">Mexican cotton</name>
    <name type="synonym">Selera gossypioides</name>
    <dbReference type="NCBI Taxonomy" id="34282"/>
    <lineage>
        <taxon>Eukaryota</taxon>
        <taxon>Viridiplantae</taxon>
        <taxon>Streptophyta</taxon>
        <taxon>Embryophyta</taxon>
        <taxon>Tracheophyta</taxon>
        <taxon>Spermatophyta</taxon>
        <taxon>Magnoliopsida</taxon>
        <taxon>eudicotyledons</taxon>
        <taxon>Gunneridae</taxon>
        <taxon>Pentapetalae</taxon>
        <taxon>rosids</taxon>
        <taxon>malvids</taxon>
        <taxon>Malvales</taxon>
        <taxon>Malvaceae</taxon>
        <taxon>Malvoideae</taxon>
        <taxon>Gossypium</taxon>
    </lineage>
</organism>
<dbReference type="AlphaFoldDB" id="A0A7J9CXH8"/>
<gene>
    <name evidence="1" type="ORF">Gogos_020385</name>
</gene>
<evidence type="ECO:0000313" key="2">
    <source>
        <dbReference type="Proteomes" id="UP000593579"/>
    </source>
</evidence>
<evidence type="ECO:0000313" key="1">
    <source>
        <dbReference type="EMBL" id="MBA0753197.1"/>
    </source>
</evidence>
<feature type="non-terminal residue" evidence="1">
    <location>
        <position position="47"/>
    </location>
</feature>
<comment type="caution">
    <text evidence="1">The sequence shown here is derived from an EMBL/GenBank/DDBJ whole genome shotgun (WGS) entry which is preliminary data.</text>
</comment>
<keyword evidence="2" id="KW-1185">Reference proteome</keyword>
<dbReference type="EMBL" id="JABEZY010185754">
    <property type="protein sequence ID" value="MBA0753197.1"/>
    <property type="molecule type" value="Genomic_DNA"/>
</dbReference>
<reference evidence="1 2" key="1">
    <citation type="journal article" date="2019" name="Genome Biol. Evol.">
        <title>Insights into the evolution of the New World diploid cottons (Gossypium, subgenus Houzingenia) based on genome sequencing.</title>
        <authorList>
            <person name="Grover C.E."/>
            <person name="Arick M.A. 2nd"/>
            <person name="Thrash A."/>
            <person name="Conover J.L."/>
            <person name="Sanders W.S."/>
            <person name="Peterson D.G."/>
            <person name="Frelichowski J.E."/>
            <person name="Scheffler J.A."/>
            <person name="Scheffler B.E."/>
            <person name="Wendel J.F."/>
        </authorList>
    </citation>
    <scope>NUCLEOTIDE SEQUENCE [LARGE SCALE GENOMIC DNA]</scope>
    <source>
        <strain evidence="1">5</strain>
        <tissue evidence="1">Leaf</tissue>
    </source>
</reference>
<protein>
    <submittedName>
        <fullName evidence="1">Uncharacterized protein</fullName>
    </submittedName>
</protein>
<sequence length="47" mass="5421">MTEAMTQQFSDFFGKFTDDDSKLISRSGRGYICMRVKADVRNVEKNP</sequence>
<dbReference type="Proteomes" id="UP000593579">
    <property type="component" value="Unassembled WGS sequence"/>
</dbReference>
<proteinExistence type="predicted"/>
<accession>A0A7J9CXH8</accession>